<evidence type="ECO:0000256" key="4">
    <source>
        <dbReference type="ARBA" id="ARBA00048819"/>
    </source>
</evidence>
<dbReference type="KEGG" id="sgm:GCM10017557_00890"/>
<gene>
    <name evidence="7" type="ORF">GCM10017557_00890</name>
</gene>
<keyword evidence="3 5" id="KW-0067">ATP-binding</keyword>
<dbReference type="GO" id="GO:0042398">
    <property type="term" value="P:modified amino acid biosynthetic process"/>
    <property type="evidence" value="ECO:0007669"/>
    <property type="project" value="InterPro"/>
</dbReference>
<dbReference type="EC" id="6.3.2.2" evidence="5"/>
<reference evidence="7 8" key="1">
    <citation type="journal article" date="2014" name="Int. J. Syst. Evol. Microbiol.">
        <title>Complete genome sequence of Corynebacterium casei LMG S-19264T (=DSM 44701T), isolated from a smear-ripened cheese.</title>
        <authorList>
            <consortium name="US DOE Joint Genome Institute (JGI-PGF)"/>
            <person name="Walter F."/>
            <person name="Albersmeier A."/>
            <person name="Kalinowski J."/>
            <person name="Ruckert C."/>
        </authorList>
    </citation>
    <scope>NUCLEOTIDE SEQUENCE [LARGE SCALE GENOMIC DNA]</scope>
    <source>
        <strain evidence="7 8">JCM 4677</strain>
    </source>
</reference>
<keyword evidence="8" id="KW-1185">Reference proteome</keyword>
<dbReference type="AlphaFoldDB" id="A0A7G1NU71"/>
<sequence>MTAVFGDQPPPVGVEEEYFLTAVGSRTVADGASRISPQATAVLGDRFSGELMECQVEAKTPPCFTVEQVHGHLTAMRDAVARAAGAHGLRIHASGTPVLGVLGSARLRDDPRYLAAHATFRARTEGAVISATHVHVQVPGREEAVLVGNHLRPWLPILVALSANSPFWAERDTGYASWRTMAAHALPVFGPPPYFSSLDHYDQVAAGLREAEAVVDEGMLFWDVRPCTHLPTVEIRVMDAVADAEVVAVLAVLIRAMVVTALARVSKGDTGPELPEPVLSTAYWRAARDGLRGHGVDTVGGRLLPVHELVTRLVRDVRPVLTEYGEFERVCRTLRRWCRQGGGATVQRAAFGRRGDLRDVVDALTADTIGAATGYGTPPADTQEPDPVVRRPIATTESR</sequence>
<evidence type="ECO:0000313" key="7">
    <source>
        <dbReference type="EMBL" id="BCL25230.1"/>
    </source>
</evidence>
<dbReference type="Pfam" id="PF04107">
    <property type="entry name" value="GCS2"/>
    <property type="match status" value="1"/>
</dbReference>
<dbReference type="HAMAP" id="MF_01609">
    <property type="entry name" value="Glu_cys_ligase_2"/>
    <property type="match status" value="1"/>
</dbReference>
<dbReference type="NCBIfam" id="TIGR02050">
    <property type="entry name" value="gshA_cyan_rel"/>
    <property type="match status" value="1"/>
</dbReference>
<dbReference type="NCBIfam" id="NF010041">
    <property type="entry name" value="PRK13517.1-1"/>
    <property type="match status" value="1"/>
</dbReference>
<protein>
    <recommendedName>
        <fullName evidence="5">Putative glutamate--cysteine ligase 2</fullName>
        <ecNumber evidence="5">6.3.2.2</ecNumber>
    </recommendedName>
    <alternativeName>
        <fullName evidence="5">Gamma-glutamylcysteine synthetase 2</fullName>
        <shortName evidence="5">GCS 2</shortName>
        <shortName evidence="5">Gamma-GCS 2</shortName>
    </alternativeName>
</protein>
<dbReference type="Proteomes" id="UP000516444">
    <property type="component" value="Chromosome"/>
</dbReference>
<evidence type="ECO:0000256" key="2">
    <source>
        <dbReference type="ARBA" id="ARBA00022741"/>
    </source>
</evidence>
<dbReference type="GO" id="GO:0005524">
    <property type="term" value="F:ATP binding"/>
    <property type="evidence" value="ECO:0007669"/>
    <property type="project" value="UniProtKB-KW"/>
</dbReference>
<dbReference type="PANTHER" id="PTHR36510:SF1">
    <property type="entry name" value="GLUTAMATE--CYSTEINE LIGASE 2-RELATED"/>
    <property type="match status" value="1"/>
</dbReference>
<accession>A0A7G1NU71</accession>
<comment type="similarity">
    <text evidence="5">Belongs to the glutamate--cysteine ligase type 2 family. YbdK subfamily.</text>
</comment>
<comment type="function">
    <text evidence="5">ATP-dependent carboxylate-amine ligase which exhibits weak glutamate--cysteine ligase activity.</text>
</comment>
<comment type="catalytic activity">
    <reaction evidence="4 5">
        <text>L-cysteine + L-glutamate + ATP = gamma-L-glutamyl-L-cysteine + ADP + phosphate + H(+)</text>
        <dbReference type="Rhea" id="RHEA:13285"/>
        <dbReference type="ChEBI" id="CHEBI:15378"/>
        <dbReference type="ChEBI" id="CHEBI:29985"/>
        <dbReference type="ChEBI" id="CHEBI:30616"/>
        <dbReference type="ChEBI" id="CHEBI:35235"/>
        <dbReference type="ChEBI" id="CHEBI:43474"/>
        <dbReference type="ChEBI" id="CHEBI:58173"/>
        <dbReference type="ChEBI" id="CHEBI:456216"/>
        <dbReference type="EC" id="6.3.2.2"/>
    </reaction>
</comment>
<evidence type="ECO:0000256" key="5">
    <source>
        <dbReference type="HAMAP-Rule" id="MF_01609"/>
    </source>
</evidence>
<dbReference type="RefSeq" id="WP_190849009.1">
    <property type="nucleotide sequence ID" value="NZ_AP023440.1"/>
</dbReference>
<organism evidence="7 8">
    <name type="scientific">Streptomyces aurantiacus</name>
    <dbReference type="NCBI Taxonomy" id="47760"/>
    <lineage>
        <taxon>Bacteria</taxon>
        <taxon>Bacillati</taxon>
        <taxon>Actinomycetota</taxon>
        <taxon>Actinomycetes</taxon>
        <taxon>Kitasatosporales</taxon>
        <taxon>Streptomycetaceae</taxon>
        <taxon>Streptomyces</taxon>
        <taxon>Streptomyces aurantiacus group</taxon>
    </lineage>
</organism>
<dbReference type="SUPFAM" id="SSF55931">
    <property type="entry name" value="Glutamine synthetase/guanido kinase"/>
    <property type="match status" value="1"/>
</dbReference>
<dbReference type="InterPro" id="IPR011793">
    <property type="entry name" value="YbdK"/>
</dbReference>
<dbReference type="EMBL" id="AP023440">
    <property type="protein sequence ID" value="BCL25230.1"/>
    <property type="molecule type" value="Genomic_DNA"/>
</dbReference>
<feature type="region of interest" description="Disordered" evidence="6">
    <location>
        <begin position="370"/>
        <end position="399"/>
    </location>
</feature>
<evidence type="ECO:0000313" key="8">
    <source>
        <dbReference type="Proteomes" id="UP000516444"/>
    </source>
</evidence>
<dbReference type="Gene3D" id="3.30.590.20">
    <property type="match status" value="1"/>
</dbReference>
<proteinExistence type="inferred from homology"/>
<evidence type="ECO:0000256" key="1">
    <source>
        <dbReference type="ARBA" id="ARBA00022598"/>
    </source>
</evidence>
<name>A0A7G1NU71_9ACTN</name>
<dbReference type="InterPro" id="IPR006336">
    <property type="entry name" value="GCS2"/>
</dbReference>
<dbReference type="GO" id="GO:0004357">
    <property type="term" value="F:glutamate-cysteine ligase activity"/>
    <property type="evidence" value="ECO:0007669"/>
    <property type="project" value="UniProtKB-EC"/>
</dbReference>
<keyword evidence="1 5" id="KW-0436">Ligase</keyword>
<evidence type="ECO:0000256" key="6">
    <source>
        <dbReference type="SAM" id="MobiDB-lite"/>
    </source>
</evidence>
<keyword evidence="2 5" id="KW-0547">Nucleotide-binding</keyword>
<dbReference type="PANTHER" id="PTHR36510">
    <property type="entry name" value="GLUTAMATE--CYSTEINE LIGASE 2-RELATED"/>
    <property type="match status" value="1"/>
</dbReference>
<evidence type="ECO:0000256" key="3">
    <source>
        <dbReference type="ARBA" id="ARBA00022840"/>
    </source>
</evidence>
<dbReference type="InterPro" id="IPR014746">
    <property type="entry name" value="Gln_synth/guanido_kin_cat_dom"/>
</dbReference>
<dbReference type="InterPro" id="IPR050141">
    <property type="entry name" value="GCL_type2/YbdK_subfam"/>
</dbReference>